<dbReference type="InterPro" id="IPR050600">
    <property type="entry name" value="SETD3_SETD6_MTase"/>
</dbReference>
<keyword evidence="1" id="KW-0489">Methyltransferase</keyword>
<name>A0A0D2NPB4_HYPSF</name>
<dbReference type="OrthoDB" id="341421at2759"/>
<dbReference type="PANTHER" id="PTHR13271:SF47">
    <property type="entry name" value="ACTIN-HISTIDINE N-METHYLTRANSFERASE"/>
    <property type="match status" value="1"/>
</dbReference>
<evidence type="ECO:0000313" key="4">
    <source>
        <dbReference type="EMBL" id="KJA18621.1"/>
    </source>
</evidence>
<proteinExistence type="predicted"/>
<dbReference type="PANTHER" id="PTHR13271">
    <property type="entry name" value="UNCHARACTERIZED PUTATIVE METHYLTRANSFERASE"/>
    <property type="match status" value="1"/>
</dbReference>
<dbReference type="STRING" id="945553.A0A0D2NPB4"/>
<dbReference type="GO" id="GO:0032259">
    <property type="term" value="P:methylation"/>
    <property type="evidence" value="ECO:0007669"/>
    <property type="project" value="UniProtKB-KW"/>
</dbReference>
<dbReference type="InterPro" id="IPR046341">
    <property type="entry name" value="SET_dom_sf"/>
</dbReference>
<organism evidence="4 5">
    <name type="scientific">Hypholoma sublateritium (strain FD-334 SS-4)</name>
    <dbReference type="NCBI Taxonomy" id="945553"/>
    <lineage>
        <taxon>Eukaryota</taxon>
        <taxon>Fungi</taxon>
        <taxon>Dikarya</taxon>
        <taxon>Basidiomycota</taxon>
        <taxon>Agaricomycotina</taxon>
        <taxon>Agaricomycetes</taxon>
        <taxon>Agaricomycetidae</taxon>
        <taxon>Agaricales</taxon>
        <taxon>Agaricineae</taxon>
        <taxon>Strophariaceae</taxon>
        <taxon>Hypholoma</taxon>
    </lineage>
</organism>
<keyword evidence="3" id="KW-0949">S-adenosyl-L-methionine</keyword>
<reference evidence="5" key="1">
    <citation type="submission" date="2014-04" db="EMBL/GenBank/DDBJ databases">
        <title>Evolutionary Origins and Diversification of the Mycorrhizal Mutualists.</title>
        <authorList>
            <consortium name="DOE Joint Genome Institute"/>
            <consortium name="Mycorrhizal Genomics Consortium"/>
            <person name="Kohler A."/>
            <person name="Kuo A."/>
            <person name="Nagy L.G."/>
            <person name="Floudas D."/>
            <person name="Copeland A."/>
            <person name="Barry K.W."/>
            <person name="Cichocki N."/>
            <person name="Veneault-Fourrey C."/>
            <person name="LaButti K."/>
            <person name="Lindquist E.A."/>
            <person name="Lipzen A."/>
            <person name="Lundell T."/>
            <person name="Morin E."/>
            <person name="Murat C."/>
            <person name="Riley R."/>
            <person name="Ohm R."/>
            <person name="Sun H."/>
            <person name="Tunlid A."/>
            <person name="Henrissat B."/>
            <person name="Grigoriev I.V."/>
            <person name="Hibbett D.S."/>
            <person name="Martin F."/>
        </authorList>
    </citation>
    <scope>NUCLEOTIDE SEQUENCE [LARGE SCALE GENOMIC DNA]</scope>
    <source>
        <strain evidence="5">FD-334 SS-4</strain>
    </source>
</reference>
<dbReference type="SUPFAM" id="SSF82199">
    <property type="entry name" value="SET domain"/>
    <property type="match status" value="1"/>
</dbReference>
<sequence length="421" mass="47313">MVFGTSTGAGYGLFAIRPIAASTPLFAIPPKALLNSLTLAPHYPPCKPKLTCTQIVTLHLLLHRPVNGRPSSDPLFGPYISVLPTDFDSHPLTWLWKKEHGSSISPEAQLIEVLPPRILEKLDKMANLFEVDWNVVKAYLQANATSVLLARPASNDPNALERDYLWAWLNTNTRCVYHRLMKTRSSPDNMTLCPILDFANHTANSPHTMPKPTNGEIWDTGPLGKKTGEQFILLAPSTAPTAVGDEIYLRYEVTFSEELELQGPIESLFKGRGEIGQWMKECLIAEGYWGNWTLHSTPKPAHPSYRLITSFRLYHILPLSANTVPANSEQLLNRWRDTTLGKQPCISTENEILWRKTLLELCQSVLSEGEAGIEKIQRVEDDNGNTRTWFEAAKGSIEMLWREETRVAAATIRSLEDNEEF</sequence>
<evidence type="ECO:0000256" key="1">
    <source>
        <dbReference type="ARBA" id="ARBA00022603"/>
    </source>
</evidence>
<dbReference type="EMBL" id="KN817587">
    <property type="protein sequence ID" value="KJA18621.1"/>
    <property type="molecule type" value="Genomic_DNA"/>
</dbReference>
<keyword evidence="5" id="KW-1185">Reference proteome</keyword>
<dbReference type="Gene3D" id="3.90.1410.10">
    <property type="entry name" value="set domain protein methyltransferase, domain 1"/>
    <property type="match status" value="1"/>
</dbReference>
<dbReference type="GO" id="GO:0016279">
    <property type="term" value="F:protein-lysine N-methyltransferase activity"/>
    <property type="evidence" value="ECO:0007669"/>
    <property type="project" value="UniProtKB-ARBA"/>
</dbReference>
<accession>A0A0D2NPB4</accession>
<evidence type="ECO:0000256" key="2">
    <source>
        <dbReference type="ARBA" id="ARBA00022679"/>
    </source>
</evidence>
<gene>
    <name evidence="4" type="ORF">HYPSUDRAFT_169164</name>
</gene>
<keyword evidence="2" id="KW-0808">Transferase</keyword>
<evidence type="ECO:0008006" key="6">
    <source>
        <dbReference type="Google" id="ProtNLM"/>
    </source>
</evidence>
<evidence type="ECO:0000313" key="5">
    <source>
        <dbReference type="Proteomes" id="UP000054270"/>
    </source>
</evidence>
<dbReference type="Proteomes" id="UP000054270">
    <property type="component" value="Unassembled WGS sequence"/>
</dbReference>
<evidence type="ECO:0000256" key="3">
    <source>
        <dbReference type="ARBA" id="ARBA00022691"/>
    </source>
</evidence>
<protein>
    <recommendedName>
        <fullName evidence="6">SET domain-containing protein</fullName>
    </recommendedName>
</protein>
<dbReference type="OMA" id="DECFITY"/>
<dbReference type="AlphaFoldDB" id="A0A0D2NPB4"/>